<dbReference type="Pfam" id="PF00067">
    <property type="entry name" value="p450"/>
    <property type="match status" value="2"/>
</dbReference>
<proteinExistence type="inferred from homology"/>
<evidence type="ECO:0000256" key="3">
    <source>
        <dbReference type="ARBA" id="ARBA00004174"/>
    </source>
</evidence>
<evidence type="ECO:0000313" key="16">
    <source>
        <dbReference type="Proteomes" id="UP000092462"/>
    </source>
</evidence>
<dbReference type="PANTHER" id="PTHR24292">
    <property type="entry name" value="CYTOCHROME P450"/>
    <property type="match status" value="1"/>
</dbReference>
<dbReference type="InterPro" id="IPR050476">
    <property type="entry name" value="Insect_CytP450_Detox"/>
</dbReference>
<dbReference type="GO" id="GO:0004497">
    <property type="term" value="F:monooxygenase activity"/>
    <property type="evidence" value="ECO:0007669"/>
    <property type="project" value="UniProtKB-KW"/>
</dbReference>
<evidence type="ECO:0000256" key="10">
    <source>
        <dbReference type="ARBA" id="ARBA00023002"/>
    </source>
</evidence>
<evidence type="ECO:0000256" key="4">
    <source>
        <dbReference type="ARBA" id="ARBA00004406"/>
    </source>
</evidence>
<dbReference type="Gene3D" id="1.10.630.10">
    <property type="entry name" value="Cytochrome P450"/>
    <property type="match status" value="2"/>
</dbReference>
<name>A0A1B0GPA0_PHLPP</name>
<comment type="function">
    <text evidence="2">May be involved in the metabolism of insect hormones and in the breakdown of synthetic insecticides.</text>
</comment>
<dbReference type="GO" id="GO:0005789">
    <property type="term" value="C:endoplasmic reticulum membrane"/>
    <property type="evidence" value="ECO:0007669"/>
    <property type="project" value="UniProtKB-SubCell"/>
</dbReference>
<comment type="subcellular location">
    <subcellularLocation>
        <location evidence="4">Endoplasmic reticulum membrane</location>
        <topology evidence="4">Peripheral membrane protein</topology>
    </subcellularLocation>
    <subcellularLocation>
        <location evidence="3">Microsome membrane</location>
        <topology evidence="3">Peripheral membrane protein</topology>
    </subcellularLocation>
</comment>
<dbReference type="InterPro" id="IPR036396">
    <property type="entry name" value="Cyt_P450_sf"/>
</dbReference>
<reference evidence="15" key="1">
    <citation type="submission" date="2022-08" db="UniProtKB">
        <authorList>
            <consortium name="EnsemblMetazoa"/>
        </authorList>
    </citation>
    <scope>IDENTIFICATION</scope>
    <source>
        <strain evidence="15">Israel</strain>
    </source>
</reference>
<dbReference type="PANTHER" id="PTHR24292:SF100">
    <property type="entry name" value="CYTOCHROME P450 6A16, ISOFORM B-RELATED"/>
    <property type="match status" value="1"/>
</dbReference>
<accession>A0A1B0GPA0</accession>
<evidence type="ECO:0000256" key="6">
    <source>
        <dbReference type="ARBA" id="ARBA00022617"/>
    </source>
</evidence>
<dbReference type="VEuPathDB" id="VectorBase:PPAPM1_002481"/>
<protein>
    <submittedName>
        <fullName evidence="15">Uncharacterized protein</fullName>
    </submittedName>
</protein>
<evidence type="ECO:0000256" key="13">
    <source>
        <dbReference type="ARBA" id="ARBA00023136"/>
    </source>
</evidence>
<evidence type="ECO:0000256" key="7">
    <source>
        <dbReference type="ARBA" id="ARBA00022723"/>
    </source>
</evidence>
<dbReference type="GO" id="GO:0020037">
    <property type="term" value="F:heme binding"/>
    <property type="evidence" value="ECO:0007669"/>
    <property type="project" value="InterPro"/>
</dbReference>
<comment type="cofactor">
    <cofactor evidence="1 14">
        <name>heme</name>
        <dbReference type="ChEBI" id="CHEBI:30413"/>
    </cofactor>
</comment>
<evidence type="ECO:0000256" key="2">
    <source>
        <dbReference type="ARBA" id="ARBA00003690"/>
    </source>
</evidence>
<evidence type="ECO:0000256" key="12">
    <source>
        <dbReference type="ARBA" id="ARBA00023033"/>
    </source>
</evidence>
<dbReference type="SUPFAM" id="SSF48264">
    <property type="entry name" value="Cytochrome P450"/>
    <property type="match status" value="2"/>
</dbReference>
<comment type="similarity">
    <text evidence="5">Belongs to the cytochrome P450 family.</text>
</comment>
<dbReference type="InterPro" id="IPR001128">
    <property type="entry name" value="Cyt_P450"/>
</dbReference>
<keyword evidence="6 14" id="KW-0349">Heme</keyword>
<keyword evidence="9" id="KW-0492">Microsome</keyword>
<dbReference type="PRINTS" id="PR00465">
    <property type="entry name" value="EP450IV"/>
</dbReference>
<dbReference type="EnsemblMetazoa" id="PPAI006545-RA">
    <property type="protein sequence ID" value="PPAI006545-PA"/>
    <property type="gene ID" value="PPAI006545"/>
</dbReference>
<dbReference type="GO" id="GO:0016705">
    <property type="term" value="F:oxidoreductase activity, acting on paired donors, with incorporation or reduction of molecular oxygen"/>
    <property type="evidence" value="ECO:0007669"/>
    <property type="project" value="InterPro"/>
</dbReference>
<evidence type="ECO:0000256" key="9">
    <source>
        <dbReference type="ARBA" id="ARBA00022848"/>
    </source>
</evidence>
<evidence type="ECO:0000256" key="1">
    <source>
        <dbReference type="ARBA" id="ARBA00001971"/>
    </source>
</evidence>
<dbReference type="GO" id="GO:0005506">
    <property type="term" value="F:iron ion binding"/>
    <property type="evidence" value="ECO:0007669"/>
    <property type="project" value="InterPro"/>
</dbReference>
<dbReference type="InterPro" id="IPR002403">
    <property type="entry name" value="Cyt_P450_E_grp-IV"/>
</dbReference>
<organism evidence="15 16">
    <name type="scientific">Phlebotomus papatasi</name>
    <name type="common">Sandfly</name>
    <dbReference type="NCBI Taxonomy" id="29031"/>
    <lineage>
        <taxon>Eukaryota</taxon>
        <taxon>Metazoa</taxon>
        <taxon>Ecdysozoa</taxon>
        <taxon>Arthropoda</taxon>
        <taxon>Hexapoda</taxon>
        <taxon>Insecta</taxon>
        <taxon>Pterygota</taxon>
        <taxon>Neoptera</taxon>
        <taxon>Endopterygota</taxon>
        <taxon>Diptera</taxon>
        <taxon>Nematocera</taxon>
        <taxon>Psychodoidea</taxon>
        <taxon>Psychodidae</taxon>
        <taxon>Phlebotomus</taxon>
        <taxon>Phlebotomus</taxon>
    </lineage>
</organism>
<keyword evidence="10" id="KW-0560">Oxidoreductase</keyword>
<dbReference type="VEuPathDB" id="VectorBase:PPAI006545"/>
<evidence type="ECO:0000256" key="14">
    <source>
        <dbReference type="PIRSR" id="PIRSR602403-1"/>
    </source>
</evidence>
<evidence type="ECO:0000256" key="11">
    <source>
        <dbReference type="ARBA" id="ARBA00023004"/>
    </source>
</evidence>
<keyword evidence="13" id="KW-0472">Membrane</keyword>
<evidence type="ECO:0000313" key="15">
    <source>
        <dbReference type="EnsemblMetazoa" id="PPAI006545-PA"/>
    </source>
</evidence>
<dbReference type="EMBL" id="AJVK01033246">
    <property type="status" value="NOT_ANNOTATED_CDS"/>
    <property type="molecule type" value="Genomic_DNA"/>
</dbReference>
<evidence type="ECO:0000256" key="5">
    <source>
        <dbReference type="ARBA" id="ARBA00010617"/>
    </source>
</evidence>
<evidence type="ECO:0000256" key="8">
    <source>
        <dbReference type="ARBA" id="ARBA00022824"/>
    </source>
</evidence>
<feature type="binding site" description="axial binding residue" evidence="14">
    <location>
        <position position="139"/>
    </location>
    <ligand>
        <name>heme</name>
        <dbReference type="ChEBI" id="CHEBI:30413"/>
    </ligand>
    <ligandPart>
        <name>Fe</name>
        <dbReference type="ChEBI" id="CHEBI:18248"/>
    </ligandPart>
</feature>
<keyword evidence="8" id="KW-0256">Endoplasmic reticulum</keyword>
<dbReference type="AlphaFoldDB" id="A0A1B0GPA0"/>
<keyword evidence="12" id="KW-0503">Monooxygenase</keyword>
<keyword evidence="11 14" id="KW-0408">Iron</keyword>
<keyword evidence="7 14" id="KW-0479">Metal-binding</keyword>
<sequence length="308" mass="35627">MSMGDCGFIASASGEPFPYRMIRDSLRSFDIHPLIVTFIRLPSTIGKNFIIFLAIAETLRKYPPIGSIWRVTSKEYYVPNSTYIIEKGIPIALPIFAIHHDPQYYSKPEEFDPGRFTREVFDEAANITFMPFGRRDPICIEMHFALMQIKLMLVLRFGKISQETFKMHKKFLLRHIMGIPECDDREKSFGELISKQINKGRGDKCYQRLIRITEGLNGQRPKEKIDMDKLAKGAFGLFIAGIEASVATMAFCMYELAKSQDIQNKLRREIRHILTKHTHHITYETLAHMKFMDAVIFGVRPRKDVARI</sequence>
<keyword evidence="16" id="KW-1185">Reference proteome</keyword>
<dbReference type="Proteomes" id="UP000092462">
    <property type="component" value="Unassembled WGS sequence"/>
</dbReference>